<gene>
    <name evidence="3" type="ORF">H6G24_33715</name>
</gene>
<dbReference type="PANTHER" id="PTHR47508">
    <property type="entry name" value="SAM DOMAIN-CONTAINING PROTEIN-RELATED"/>
    <property type="match status" value="1"/>
</dbReference>
<feature type="domain" description="TIR" evidence="2">
    <location>
        <begin position="234"/>
        <end position="364"/>
    </location>
</feature>
<dbReference type="SMART" id="SM00255">
    <property type="entry name" value="TIR"/>
    <property type="match status" value="3"/>
</dbReference>
<reference evidence="3 4" key="1">
    <citation type="journal article" date="2020" name="ISME J.">
        <title>Comparative genomics reveals insights into cyanobacterial evolution and habitat adaptation.</title>
        <authorList>
            <person name="Chen M.Y."/>
            <person name="Teng W.K."/>
            <person name="Zhao L."/>
            <person name="Hu C.X."/>
            <person name="Zhou Y.K."/>
            <person name="Han B.P."/>
            <person name="Song L.R."/>
            <person name="Shu W.S."/>
        </authorList>
    </citation>
    <scope>NUCLEOTIDE SEQUENCE [LARGE SCALE GENOMIC DNA]</scope>
    <source>
        <strain evidence="3 4">FACHB-288</strain>
    </source>
</reference>
<dbReference type="InterPro" id="IPR000157">
    <property type="entry name" value="TIR_dom"/>
</dbReference>
<dbReference type="Pfam" id="PF13676">
    <property type="entry name" value="TIR_2"/>
    <property type="match status" value="3"/>
</dbReference>
<accession>A0ABR8AJZ0</accession>
<proteinExistence type="predicted"/>
<dbReference type="RefSeq" id="WP_190551103.1">
    <property type="nucleotide sequence ID" value="NZ_CAWPNO010000124.1"/>
</dbReference>
<protein>
    <submittedName>
        <fullName evidence="3">TIR domain-containing protein</fullName>
    </submittedName>
</protein>
<dbReference type="Pfam" id="PF05226">
    <property type="entry name" value="CHASE2"/>
    <property type="match status" value="1"/>
</dbReference>
<keyword evidence="1" id="KW-1133">Transmembrane helix</keyword>
<evidence type="ECO:0000313" key="3">
    <source>
        <dbReference type="EMBL" id="MBD2200367.1"/>
    </source>
</evidence>
<dbReference type="Gene3D" id="3.40.50.10140">
    <property type="entry name" value="Toll/interleukin-1 receptor homology (TIR) domain"/>
    <property type="match status" value="3"/>
</dbReference>
<dbReference type="InterPro" id="IPR007890">
    <property type="entry name" value="CHASE2"/>
</dbReference>
<dbReference type="SMART" id="SM01080">
    <property type="entry name" value="CHASE2"/>
    <property type="match status" value="1"/>
</dbReference>
<feature type="transmembrane region" description="Helical" evidence="1">
    <location>
        <begin position="966"/>
        <end position="989"/>
    </location>
</feature>
<sequence>MTSFQDAFISYGRADSKAFATYLHSRLIEQGLKIWFDQNDIPLGVDFQNQIDDGIEKSDNFLFIIAPHSINSPYCRKEIELAIRCNKRIIPVLHVEEITQETWQKRNPQRPASEWEPYKAKGLHSSYPNMHPAIGKINWVYLREGIDDFEKSFAGLLEIFARHKKYVQDHTYLLDKALEWNRNQKQSSYLLIGEKRVEAENWLKIKFKDEQPPCEPTNIHCDFICESIKNANNLMTQVFLSYSEKERDFMEKIAATLRREAFTVWTNKTDIKTGADFVEAIYRGIEEADNLVYLMSLASLRSEYCQQEISHALSLNKRIIPILVEELDIEKVPPELRNLQFINFADHLEADKYRTDAAKLINVLRQDAIYYEQHKILLAKALKWERQKHNPSILLRGYNLRNAEAWLKVAKQRTQHLPIPLQAEFIAESLKQPPNAAIDVFISYSRADSEFTRKLNDTLQIQNKTTWFDQESIASGSDFQQEIYRGIETSNNFLFIISPNSINSPYCADEVEYAMQLNKRIVTVLCREVEPSKLHPGLAKVQWIDFRKHGGDFLTNFGELTRTLDTDPEYLRSHTRLLLKAKEWEQHGRDDAFLLRGKDLAASVTWLNESQTKEPHPTPLQLEYLDASRALPHRKIKARTVLLTSLAVTMLMFIGRHFAVTEPLELAAYDQLMRSRPDETQDQRFLMVDVDPESIDKLNEIPKYQGGQGSIADPALDDLFKTLSEAKPRVIGLDFIRNFPAKGNLAQRLRQTQNLIAICKHSYHDNERDVLIPGYKQPPELPLKQVGFNDLVDEDINGGRYVRRSLLMQKPDPDYCNSRESFNLVIARRYLEAENQQYLSPLDLKTKRYVRNMQFGKTQIPRLVGNGGGYQIADARLAGYQTMLKYRTHKGDPNKFAPRVSILDVMNNKVPAEQIRNRIVLIGITDRGARQSDYWNTPQGDMPGITLHGQMISQILSAVLDNRPLIWWWSVEYEMLWIFGWSLVGGIVFWRSPKTLYLVVGAIASLGCLYTAGYLILVFQSAWVPIIQPAIALIVTGAGVVYLTYQLRKV</sequence>
<evidence type="ECO:0000259" key="2">
    <source>
        <dbReference type="PROSITE" id="PS50104"/>
    </source>
</evidence>
<dbReference type="Proteomes" id="UP000658514">
    <property type="component" value="Unassembled WGS sequence"/>
</dbReference>
<organism evidence="3 4">
    <name type="scientific">Calothrix parietina FACHB-288</name>
    <dbReference type="NCBI Taxonomy" id="2692896"/>
    <lineage>
        <taxon>Bacteria</taxon>
        <taxon>Bacillati</taxon>
        <taxon>Cyanobacteriota</taxon>
        <taxon>Cyanophyceae</taxon>
        <taxon>Nostocales</taxon>
        <taxon>Calotrichaceae</taxon>
        <taxon>Calothrix</taxon>
    </lineage>
</organism>
<dbReference type="PANTHER" id="PTHR47508:SF3">
    <property type="entry name" value="TIR DOMAIN-CONTAINING PROTEIN"/>
    <property type="match status" value="1"/>
</dbReference>
<keyword evidence="1" id="KW-0472">Membrane</keyword>
<name>A0ABR8AJZ0_9CYAN</name>
<dbReference type="EMBL" id="JACJQH010000086">
    <property type="protein sequence ID" value="MBD2200367.1"/>
    <property type="molecule type" value="Genomic_DNA"/>
</dbReference>
<dbReference type="PROSITE" id="PS50104">
    <property type="entry name" value="TIR"/>
    <property type="match status" value="3"/>
</dbReference>
<evidence type="ECO:0000313" key="4">
    <source>
        <dbReference type="Proteomes" id="UP000658514"/>
    </source>
</evidence>
<evidence type="ECO:0000256" key="1">
    <source>
        <dbReference type="SAM" id="Phobius"/>
    </source>
</evidence>
<dbReference type="SUPFAM" id="SSF52200">
    <property type="entry name" value="Toll/Interleukin receptor TIR domain"/>
    <property type="match status" value="3"/>
</dbReference>
<feature type="domain" description="TIR" evidence="2">
    <location>
        <begin position="3"/>
        <end position="157"/>
    </location>
</feature>
<comment type="caution">
    <text evidence="3">The sequence shown here is derived from an EMBL/GenBank/DDBJ whole genome shotgun (WGS) entry which is preliminary data.</text>
</comment>
<keyword evidence="4" id="KW-1185">Reference proteome</keyword>
<feature type="domain" description="TIR" evidence="2">
    <location>
        <begin position="436"/>
        <end position="582"/>
    </location>
</feature>
<feature type="transmembrane region" description="Helical" evidence="1">
    <location>
        <begin position="1023"/>
        <end position="1045"/>
    </location>
</feature>
<dbReference type="InterPro" id="IPR035897">
    <property type="entry name" value="Toll_tir_struct_dom_sf"/>
</dbReference>
<keyword evidence="1" id="KW-0812">Transmembrane</keyword>
<feature type="transmembrane region" description="Helical" evidence="1">
    <location>
        <begin position="996"/>
        <end position="1017"/>
    </location>
</feature>